<dbReference type="InterPro" id="IPR014016">
    <property type="entry name" value="UvrD-like_ATP-bd"/>
</dbReference>
<keyword evidence="1" id="KW-0540">Nuclease</keyword>
<keyword evidence="3" id="KW-0227">DNA damage</keyword>
<evidence type="ECO:0000313" key="19">
    <source>
        <dbReference type="Proteomes" id="UP001320119"/>
    </source>
</evidence>
<dbReference type="EMBL" id="AP023086">
    <property type="protein sequence ID" value="BCD98292.1"/>
    <property type="molecule type" value="Genomic_DNA"/>
</dbReference>
<feature type="binding site" evidence="15">
    <location>
        <begin position="25"/>
        <end position="32"/>
    </location>
    <ligand>
        <name>ATP</name>
        <dbReference type="ChEBI" id="CHEBI:30616"/>
    </ligand>
</feature>
<dbReference type="InterPro" id="IPR000212">
    <property type="entry name" value="DNA_helicase_UvrD/REP"/>
</dbReference>
<keyword evidence="19" id="KW-1185">Reference proteome</keyword>
<dbReference type="Pfam" id="PF00580">
    <property type="entry name" value="UvrD-helicase"/>
    <property type="match status" value="1"/>
</dbReference>
<evidence type="ECO:0000256" key="7">
    <source>
        <dbReference type="ARBA" id="ARBA00022840"/>
    </source>
</evidence>
<dbReference type="PANTHER" id="PTHR11070:SF2">
    <property type="entry name" value="ATP-DEPENDENT DNA HELICASE SRS2"/>
    <property type="match status" value="1"/>
</dbReference>
<dbReference type="GO" id="GO:0043138">
    <property type="term" value="F:3'-5' DNA helicase activity"/>
    <property type="evidence" value="ECO:0007669"/>
    <property type="project" value="UniProtKB-EC"/>
</dbReference>
<evidence type="ECO:0000256" key="1">
    <source>
        <dbReference type="ARBA" id="ARBA00022722"/>
    </source>
</evidence>
<dbReference type="GO" id="GO:0000725">
    <property type="term" value="P:recombinational repair"/>
    <property type="evidence" value="ECO:0007669"/>
    <property type="project" value="TreeGrafter"/>
</dbReference>
<evidence type="ECO:0000256" key="12">
    <source>
        <dbReference type="ARBA" id="ARBA00034808"/>
    </source>
</evidence>
<feature type="domain" description="UvrD-like helicase ATP-binding" evidence="16">
    <location>
        <begin position="4"/>
        <end position="498"/>
    </location>
</feature>
<gene>
    <name evidence="18" type="ORF">MARGE09_P2493</name>
</gene>
<evidence type="ECO:0000256" key="14">
    <source>
        <dbReference type="ARBA" id="ARBA00048988"/>
    </source>
</evidence>
<organism evidence="18 19">
    <name type="scientific">Marinagarivorans cellulosilyticus</name>
    <dbReference type="NCBI Taxonomy" id="2721545"/>
    <lineage>
        <taxon>Bacteria</taxon>
        <taxon>Pseudomonadati</taxon>
        <taxon>Pseudomonadota</taxon>
        <taxon>Gammaproteobacteria</taxon>
        <taxon>Cellvibrionales</taxon>
        <taxon>Cellvibrionaceae</taxon>
        <taxon>Marinagarivorans</taxon>
    </lineage>
</organism>
<evidence type="ECO:0000259" key="17">
    <source>
        <dbReference type="PROSITE" id="PS51217"/>
    </source>
</evidence>
<keyword evidence="5 15" id="KW-0347">Helicase</keyword>
<evidence type="ECO:0000256" key="3">
    <source>
        <dbReference type="ARBA" id="ARBA00022763"/>
    </source>
</evidence>
<keyword evidence="8" id="KW-0238">DNA-binding</keyword>
<evidence type="ECO:0000256" key="15">
    <source>
        <dbReference type="PROSITE-ProRule" id="PRU00560"/>
    </source>
</evidence>
<dbReference type="GO" id="GO:0003677">
    <property type="term" value="F:DNA binding"/>
    <property type="evidence" value="ECO:0007669"/>
    <property type="project" value="UniProtKB-KW"/>
</dbReference>
<sequence>MSKQPVDALARERALCPDHSFICVAPAGSGKTELLTQRMLVLLTRVQQPEEILAITFTRKAAAEMQHRVLGALRLAQGAKPTEAHKQHTWSLAKAALQADAKNGWQLLQSPHRLQVRTFDGLCASLVKALPLQSQMGAGVALSDDPDRLFTLAANNVMAELESGGEPAEALAQLLMHLDNQQQRVAELLVALLKTRAAWLPLIMAGDGRVREHLEACLQNIREAHIERLQGLFDEQATSRLLALAVFAARNLPADSASPIRNCEHISELPDASEQGLAQWQGLAALLLSGTGGWRKRLTKNEGFPTKAEGVKPAELKALKADLGELITAFSANETLRESLFEVALLPYTEYPEQQWQILQSLTVLLPRLVAHLQLVFAGEGQLDFTEISLRADRALGSEDEPTDLALRLDHRISHVLVDEFQDTSSNQMQLVQKLTAGWQRDDGRTLFCVGDAMQSIYAFRSANVGLFLRCLGSAEEGGSLGVLALEPLKLNTNFRSDAGVVEWINTVFSQAFPKRVDLNLGAVPFNEAVAFNADAGPAVCVQGFVGDGAKCAEGEWLATQIQQVLAADAQATIAILGRGRRQLHNVLPALKSAGIRYRAVDLDPLAAVPAVQDVWVLTRALINTSDTIAWLSVLRAPWCGLRLNALLALRAQPGVNVLAQVHELLKGVEKNANIVDQDSISRLTLVFDVLSACLAQRARKPLAEWVKGAWLALGGAAALTLEQQNNVERFFDALAECDETQLIQHPDRLEKLLTELYALPDPEAGSQVQVMTMHKSKGLEFDAVFLVGLAAASGVPDTPLMRWHEQLFEYQYVGDGAASTWLLSPVGERGQDKDALYQWLGYQQKKREHLEACRLLYVACTRAKKQLYLSAVLKQKDGADITAPSSGSLLAHIWPSVASSFALHCLRTDTAEQIDYVDGTTVANLHRLAPAQIEQQRLQLVAKARDFQPVSGPSPQGELSLLTLSNNDEQKAEGFARAVGSLVHEVLELMVPAVCAQAKLLPKAPTWQDFFAAWHVRFGQLLVAQPSVVLNALCEKAAAQLDKVFSENSPLWQALMGAQEVHPEFAISGADAEGAAQHWRIDLWWREADGGVALLDYKSAIYSGAGSQHDFECEQLEHYRVDLLHYGQLLANLLAEPVTPILYLTDSHSWLKLPVVRPVAG</sequence>
<dbReference type="GO" id="GO:0005524">
    <property type="term" value="F:ATP binding"/>
    <property type="evidence" value="ECO:0007669"/>
    <property type="project" value="UniProtKB-UniRule"/>
</dbReference>
<keyword evidence="2 15" id="KW-0547">Nucleotide-binding</keyword>
<dbReference type="PROSITE" id="PS51217">
    <property type="entry name" value="UVRD_HELICASE_CTER"/>
    <property type="match status" value="1"/>
</dbReference>
<evidence type="ECO:0000259" key="16">
    <source>
        <dbReference type="PROSITE" id="PS51198"/>
    </source>
</evidence>
<evidence type="ECO:0000256" key="8">
    <source>
        <dbReference type="ARBA" id="ARBA00023125"/>
    </source>
</evidence>
<evidence type="ECO:0000256" key="13">
    <source>
        <dbReference type="ARBA" id="ARBA00034923"/>
    </source>
</evidence>
<comment type="catalytic activity">
    <reaction evidence="14">
        <text>ATP + H2O = ADP + phosphate + H(+)</text>
        <dbReference type="Rhea" id="RHEA:13065"/>
        <dbReference type="ChEBI" id="CHEBI:15377"/>
        <dbReference type="ChEBI" id="CHEBI:15378"/>
        <dbReference type="ChEBI" id="CHEBI:30616"/>
        <dbReference type="ChEBI" id="CHEBI:43474"/>
        <dbReference type="ChEBI" id="CHEBI:456216"/>
        <dbReference type="EC" id="5.6.2.4"/>
    </reaction>
</comment>
<evidence type="ECO:0000256" key="9">
    <source>
        <dbReference type="ARBA" id="ARBA00023204"/>
    </source>
</evidence>
<reference evidence="18 19" key="1">
    <citation type="journal article" date="2022" name="IScience">
        <title>An ultrasensitive nanofiber-based assay for enzymatic hydrolysis and deep-sea microbial degradation of cellulose.</title>
        <authorList>
            <person name="Tsudome M."/>
            <person name="Tachioka M."/>
            <person name="Miyazaki M."/>
            <person name="Uchimura K."/>
            <person name="Tsuda M."/>
            <person name="Takaki Y."/>
            <person name="Deguchi S."/>
        </authorList>
    </citation>
    <scope>NUCLEOTIDE SEQUENCE [LARGE SCALE GENOMIC DNA]</scope>
    <source>
        <strain evidence="18 19">GE09</strain>
    </source>
</reference>
<keyword evidence="7 15" id="KW-0067">ATP-binding</keyword>
<dbReference type="Gene3D" id="1.10.486.10">
    <property type="entry name" value="PCRA, domain 4"/>
    <property type="match status" value="1"/>
</dbReference>
<dbReference type="RefSeq" id="WP_236982537.1">
    <property type="nucleotide sequence ID" value="NZ_AP023086.1"/>
</dbReference>
<keyword evidence="6" id="KW-0269">Exonuclease</keyword>
<dbReference type="PROSITE" id="PS51198">
    <property type="entry name" value="UVRD_HELICASE_ATP_BIND"/>
    <property type="match status" value="1"/>
</dbReference>
<evidence type="ECO:0000256" key="2">
    <source>
        <dbReference type="ARBA" id="ARBA00022741"/>
    </source>
</evidence>
<evidence type="ECO:0000256" key="10">
    <source>
        <dbReference type="ARBA" id="ARBA00023235"/>
    </source>
</evidence>
<evidence type="ECO:0000256" key="11">
    <source>
        <dbReference type="ARBA" id="ARBA00034617"/>
    </source>
</evidence>
<evidence type="ECO:0000256" key="4">
    <source>
        <dbReference type="ARBA" id="ARBA00022801"/>
    </source>
</evidence>
<name>A0AAN1WIQ4_9GAMM</name>
<dbReference type="InterPro" id="IPR011604">
    <property type="entry name" value="PDDEXK-like_dom_sf"/>
</dbReference>
<dbReference type="InterPro" id="IPR014017">
    <property type="entry name" value="DNA_helicase_UvrD-like_C"/>
</dbReference>
<accession>A0AAN1WIQ4</accession>
<dbReference type="GO" id="GO:0004527">
    <property type="term" value="F:exonuclease activity"/>
    <property type="evidence" value="ECO:0007669"/>
    <property type="project" value="UniProtKB-KW"/>
</dbReference>
<keyword evidence="4 15" id="KW-0378">Hydrolase</keyword>
<dbReference type="Gene3D" id="3.90.320.10">
    <property type="match status" value="1"/>
</dbReference>
<evidence type="ECO:0000256" key="6">
    <source>
        <dbReference type="ARBA" id="ARBA00022839"/>
    </source>
</evidence>
<dbReference type="Pfam" id="PF13361">
    <property type="entry name" value="UvrD_C"/>
    <property type="match status" value="1"/>
</dbReference>
<dbReference type="AlphaFoldDB" id="A0AAN1WIQ4"/>
<proteinExistence type="predicted"/>
<comment type="catalytic activity">
    <reaction evidence="11">
        <text>Couples ATP hydrolysis with the unwinding of duplex DNA by translocating in the 3'-5' direction.</text>
        <dbReference type="EC" id="5.6.2.4"/>
    </reaction>
</comment>
<dbReference type="Gene3D" id="3.40.50.300">
    <property type="entry name" value="P-loop containing nucleotide triphosphate hydrolases"/>
    <property type="match status" value="3"/>
</dbReference>
<dbReference type="Proteomes" id="UP001320119">
    <property type="component" value="Chromosome"/>
</dbReference>
<protein>
    <recommendedName>
        <fullName evidence="12">DNA 3'-5' helicase</fullName>
        <ecNumber evidence="12">5.6.2.4</ecNumber>
    </recommendedName>
    <alternativeName>
        <fullName evidence="13">DNA 3'-5' helicase II</fullName>
    </alternativeName>
</protein>
<dbReference type="EC" id="5.6.2.4" evidence="12"/>
<dbReference type="GO" id="GO:0033202">
    <property type="term" value="C:DNA helicase complex"/>
    <property type="evidence" value="ECO:0007669"/>
    <property type="project" value="TreeGrafter"/>
</dbReference>
<dbReference type="KEGG" id="marq:MARGE09_P2493"/>
<evidence type="ECO:0000256" key="5">
    <source>
        <dbReference type="ARBA" id="ARBA00022806"/>
    </source>
</evidence>
<keyword evidence="10" id="KW-0413">Isomerase</keyword>
<dbReference type="InterPro" id="IPR027417">
    <property type="entry name" value="P-loop_NTPase"/>
</dbReference>
<evidence type="ECO:0000313" key="18">
    <source>
        <dbReference type="EMBL" id="BCD98292.1"/>
    </source>
</evidence>
<dbReference type="PANTHER" id="PTHR11070">
    <property type="entry name" value="UVRD / RECB / PCRA DNA HELICASE FAMILY MEMBER"/>
    <property type="match status" value="1"/>
</dbReference>
<feature type="domain" description="UvrD-like helicase C-terminal" evidence="17">
    <location>
        <begin position="499"/>
        <end position="779"/>
    </location>
</feature>
<dbReference type="GO" id="GO:0005829">
    <property type="term" value="C:cytosol"/>
    <property type="evidence" value="ECO:0007669"/>
    <property type="project" value="TreeGrafter"/>
</dbReference>
<keyword evidence="9" id="KW-0234">DNA repair</keyword>
<dbReference type="SUPFAM" id="SSF52540">
    <property type="entry name" value="P-loop containing nucleoside triphosphate hydrolases"/>
    <property type="match status" value="1"/>
</dbReference>